<dbReference type="OrthoDB" id="10466188at2759"/>
<accession>A0A553MS71</accession>
<name>A0A553MS71_9TELE</name>
<dbReference type="EMBL" id="SRMA01027299">
    <property type="protein sequence ID" value="TRY56015.1"/>
    <property type="molecule type" value="Genomic_DNA"/>
</dbReference>
<reference evidence="2 3" key="1">
    <citation type="journal article" date="2019" name="Sci. Data">
        <title>Hybrid genome assembly and annotation of Danionella translucida.</title>
        <authorList>
            <person name="Kadobianskyi M."/>
            <person name="Schulze L."/>
            <person name="Schuelke M."/>
            <person name="Judkewitz B."/>
        </authorList>
    </citation>
    <scope>NUCLEOTIDE SEQUENCE [LARGE SCALE GENOMIC DNA]</scope>
    <source>
        <strain evidence="2 3">Bolton</strain>
    </source>
</reference>
<organism evidence="2 3">
    <name type="scientific">Danionella cerebrum</name>
    <dbReference type="NCBI Taxonomy" id="2873325"/>
    <lineage>
        <taxon>Eukaryota</taxon>
        <taxon>Metazoa</taxon>
        <taxon>Chordata</taxon>
        <taxon>Craniata</taxon>
        <taxon>Vertebrata</taxon>
        <taxon>Euteleostomi</taxon>
        <taxon>Actinopterygii</taxon>
        <taxon>Neopterygii</taxon>
        <taxon>Teleostei</taxon>
        <taxon>Ostariophysi</taxon>
        <taxon>Cypriniformes</taxon>
        <taxon>Danionidae</taxon>
        <taxon>Danioninae</taxon>
        <taxon>Danionella</taxon>
    </lineage>
</organism>
<evidence type="ECO:0000313" key="3">
    <source>
        <dbReference type="Proteomes" id="UP000316079"/>
    </source>
</evidence>
<proteinExistence type="predicted"/>
<keyword evidence="3" id="KW-1185">Reference proteome</keyword>
<dbReference type="Proteomes" id="UP000316079">
    <property type="component" value="Unassembled WGS sequence"/>
</dbReference>
<feature type="compositionally biased region" description="Polar residues" evidence="1">
    <location>
        <begin position="51"/>
        <end position="61"/>
    </location>
</feature>
<dbReference type="AlphaFoldDB" id="A0A553MS71"/>
<dbReference type="STRING" id="623744.A0A553MS71"/>
<gene>
    <name evidence="2" type="ORF">DNTS_018834</name>
</gene>
<sequence>MYEWIVDGLSSLFVPFSTEKPEAWPCEQVNGIAAAAGTETPRQENSRPTKRNYQSINSSEGVSEDPKVKRARHDVIFRVVKKTLAGIAGLLHPRRHRKAEQEKQNAFPQVDGVTFKAIDVIYSNSLSSWSERDGMSESEQC</sequence>
<feature type="region of interest" description="Disordered" evidence="1">
    <location>
        <begin position="34"/>
        <end position="67"/>
    </location>
</feature>
<protein>
    <submittedName>
        <fullName evidence="2">Uncharacterized protein</fullName>
    </submittedName>
</protein>
<evidence type="ECO:0000256" key="1">
    <source>
        <dbReference type="SAM" id="MobiDB-lite"/>
    </source>
</evidence>
<evidence type="ECO:0000313" key="2">
    <source>
        <dbReference type="EMBL" id="TRY56015.1"/>
    </source>
</evidence>
<comment type="caution">
    <text evidence="2">The sequence shown here is derived from an EMBL/GenBank/DDBJ whole genome shotgun (WGS) entry which is preliminary data.</text>
</comment>